<dbReference type="RefSeq" id="WP_221862169.1">
    <property type="nucleotide sequence ID" value="NZ_JAIKTU010000015.1"/>
</dbReference>
<protein>
    <submittedName>
        <fullName evidence="2">Holin</fullName>
    </submittedName>
</protein>
<feature type="transmembrane region" description="Helical" evidence="1">
    <location>
        <begin position="39"/>
        <end position="64"/>
    </location>
</feature>
<keyword evidence="1" id="KW-0812">Transmembrane</keyword>
<organism evidence="2 3">
    <name type="scientific">Clostridium sardiniense</name>
    <name type="common">Clostridium absonum</name>
    <dbReference type="NCBI Taxonomy" id="29369"/>
    <lineage>
        <taxon>Bacteria</taxon>
        <taxon>Bacillati</taxon>
        <taxon>Bacillota</taxon>
        <taxon>Clostridia</taxon>
        <taxon>Eubacteriales</taxon>
        <taxon>Clostridiaceae</taxon>
        <taxon>Clostridium</taxon>
    </lineage>
</organism>
<gene>
    <name evidence="2" type="ORF">K5V21_16190</name>
</gene>
<keyword evidence="1" id="KW-0472">Membrane</keyword>
<evidence type="ECO:0000313" key="2">
    <source>
        <dbReference type="EMBL" id="MBY0756986.1"/>
    </source>
</evidence>
<proteinExistence type="predicted"/>
<dbReference type="EMBL" id="JAIKTU010000015">
    <property type="protein sequence ID" value="MBY0756986.1"/>
    <property type="molecule type" value="Genomic_DNA"/>
</dbReference>
<comment type="caution">
    <text evidence="2">The sequence shown here is derived from an EMBL/GenBank/DDBJ whole genome shotgun (WGS) entry which is preliminary data.</text>
</comment>
<evidence type="ECO:0000256" key="1">
    <source>
        <dbReference type="SAM" id="Phobius"/>
    </source>
</evidence>
<evidence type="ECO:0000313" key="3">
    <source>
        <dbReference type="Proteomes" id="UP001299068"/>
    </source>
</evidence>
<feature type="transmembrane region" description="Helical" evidence="1">
    <location>
        <begin position="12"/>
        <end position="33"/>
    </location>
</feature>
<keyword evidence="1" id="KW-1133">Transmembrane helix</keyword>
<keyword evidence="3" id="KW-1185">Reference proteome</keyword>
<accession>A0ABS7L1P2</accession>
<sequence>MIDASRFKNYGLWVSVAALIPMIMQGFGIDILPGNYQEIVNTILSILVMAGILSNPTTSCKWYVDDKGQEKQKKLE</sequence>
<dbReference type="Proteomes" id="UP001299068">
    <property type="component" value="Unassembled WGS sequence"/>
</dbReference>
<reference evidence="2 3" key="1">
    <citation type="journal article" date="2021" name="Cell Host Microbe">
        <title>in vivo commensal control of Clostridioides difficile virulence.</title>
        <authorList>
            <person name="Girinathan B.P."/>
            <person name="Dibenedetto N."/>
            <person name="Worley J.N."/>
            <person name="Peltier J."/>
            <person name="Arrieta-Ortiz M.L."/>
            <person name="Rupa Christinal Immanuel S."/>
            <person name="Lavin R."/>
            <person name="Delaney M.L."/>
            <person name="Cummins C."/>
            <person name="Hoffmann M."/>
            <person name="Luo Y."/>
            <person name="Gonzalez-Escalona N."/>
            <person name="Allard M."/>
            <person name="Onderdonk A.B."/>
            <person name="Gerber G.K."/>
            <person name="Sonenshein A.L."/>
            <person name="Baliga N."/>
            <person name="Dupuy B."/>
            <person name="Bry L."/>
        </authorList>
    </citation>
    <scope>NUCLEOTIDE SEQUENCE [LARGE SCALE GENOMIC DNA]</scope>
    <source>
        <strain evidence="2 3">DSM 599</strain>
    </source>
</reference>
<name>A0ABS7L1P2_CLOSR</name>